<organism evidence="2 3">
    <name type="scientific">Longimycelium tulufanense</name>
    <dbReference type="NCBI Taxonomy" id="907463"/>
    <lineage>
        <taxon>Bacteria</taxon>
        <taxon>Bacillati</taxon>
        <taxon>Actinomycetota</taxon>
        <taxon>Actinomycetes</taxon>
        <taxon>Pseudonocardiales</taxon>
        <taxon>Pseudonocardiaceae</taxon>
        <taxon>Longimycelium</taxon>
    </lineage>
</organism>
<dbReference type="RefSeq" id="WP_189057394.1">
    <property type="nucleotide sequence ID" value="NZ_BMMK01000010.1"/>
</dbReference>
<protein>
    <submittedName>
        <fullName evidence="2">Myo-inositol-1-phosphate synthase</fullName>
    </submittedName>
</protein>
<dbReference type="InterPro" id="IPR013021">
    <property type="entry name" value="Myo-inos-1-P_Synthase_GAPDH"/>
</dbReference>
<keyword evidence="3" id="KW-1185">Reference proteome</keyword>
<evidence type="ECO:0000259" key="1">
    <source>
        <dbReference type="Pfam" id="PF01658"/>
    </source>
</evidence>
<dbReference type="SUPFAM" id="SSF55347">
    <property type="entry name" value="Glyceraldehyde-3-phosphate dehydrogenase-like, C-terminal domain"/>
    <property type="match status" value="1"/>
</dbReference>
<dbReference type="PANTHER" id="PTHR43125:SF1">
    <property type="entry name" value="INOSITOL-3-PHOSPHATE SYNTHASE"/>
    <property type="match status" value="1"/>
</dbReference>
<name>A0A8J3FU08_9PSEU</name>
<dbReference type="GO" id="GO:0006021">
    <property type="term" value="P:inositol biosynthetic process"/>
    <property type="evidence" value="ECO:0007669"/>
    <property type="project" value="TreeGrafter"/>
</dbReference>
<reference evidence="2" key="1">
    <citation type="journal article" date="2014" name="Int. J. Syst. Evol. Microbiol.">
        <title>Complete genome sequence of Corynebacterium casei LMG S-19264T (=DSM 44701T), isolated from a smear-ripened cheese.</title>
        <authorList>
            <consortium name="US DOE Joint Genome Institute (JGI-PGF)"/>
            <person name="Walter F."/>
            <person name="Albersmeier A."/>
            <person name="Kalinowski J."/>
            <person name="Ruckert C."/>
        </authorList>
    </citation>
    <scope>NUCLEOTIDE SEQUENCE</scope>
    <source>
        <strain evidence="2">CGMCC 4.5737</strain>
    </source>
</reference>
<feature type="domain" description="Myo-inositol-1-phosphate synthase GAPDH-like" evidence="1">
    <location>
        <begin position="190"/>
        <end position="294"/>
    </location>
</feature>
<evidence type="ECO:0000313" key="3">
    <source>
        <dbReference type="Proteomes" id="UP000637578"/>
    </source>
</evidence>
<dbReference type="InterPro" id="IPR036291">
    <property type="entry name" value="NAD(P)-bd_dom_sf"/>
</dbReference>
<evidence type="ECO:0000313" key="2">
    <source>
        <dbReference type="EMBL" id="GGM53959.1"/>
    </source>
</evidence>
<dbReference type="Proteomes" id="UP000637578">
    <property type="component" value="Unassembled WGS sequence"/>
</dbReference>
<sequence length="369" mass="39080">MAEKIRLAVAGVGNNISALYQGALLYERMIAEGASEKELPGIKRPRIGGITVSDLAFVAAFDVHPNKVGKQLQDAILAEPNNYPRLDVGLPTSGCRVAPGLTEAEAADRSGPGFRRLVDQLRRSNAEVLLYSLPTGLQWAAEAYAWAALEAGVAVVNCTPEVVARSPEIMAAFRRGGVPLVGDDLASHLGTSVVHRALLGLLSERGLTLSSSYQLNFGGNEDFRNLRDRGDSKRQSKLNALAQEGLDTSNVEIIPSAGYVPHLMDHKVAMLNIEGMGWAGTPVSIDLKLKVQDSSNAAGVIIDLVRIAAASRRRGLSGFPAAATRVLKSPPEGHPAYSEAAVQESFRQLDGTAFNGDGSRALADTASHG</sequence>
<dbReference type="Pfam" id="PF01658">
    <property type="entry name" value="Inos-1-P_synth"/>
    <property type="match status" value="1"/>
</dbReference>
<comment type="caution">
    <text evidence="2">The sequence shown here is derived from an EMBL/GenBank/DDBJ whole genome shotgun (WGS) entry which is preliminary data.</text>
</comment>
<reference evidence="2" key="2">
    <citation type="submission" date="2020-09" db="EMBL/GenBank/DDBJ databases">
        <authorList>
            <person name="Sun Q."/>
            <person name="Zhou Y."/>
        </authorList>
    </citation>
    <scope>NUCLEOTIDE SEQUENCE</scope>
    <source>
        <strain evidence="2">CGMCC 4.5737</strain>
    </source>
</reference>
<dbReference type="EMBL" id="BMMK01000010">
    <property type="protein sequence ID" value="GGM53959.1"/>
    <property type="molecule type" value="Genomic_DNA"/>
</dbReference>
<dbReference type="SUPFAM" id="SSF51735">
    <property type="entry name" value="NAD(P)-binding Rossmann-fold domains"/>
    <property type="match status" value="1"/>
</dbReference>
<gene>
    <name evidence="2" type="ORF">GCM10012275_26390</name>
</gene>
<dbReference type="Gene3D" id="3.40.50.720">
    <property type="entry name" value="NAD(P)-binding Rossmann-like Domain"/>
    <property type="match status" value="1"/>
</dbReference>
<dbReference type="GO" id="GO:0004512">
    <property type="term" value="F:inositol-3-phosphate synthase activity"/>
    <property type="evidence" value="ECO:0007669"/>
    <property type="project" value="TreeGrafter"/>
</dbReference>
<proteinExistence type="predicted"/>
<dbReference type="InterPro" id="IPR052199">
    <property type="entry name" value="MIPS"/>
</dbReference>
<dbReference type="AlphaFoldDB" id="A0A8J3FU08"/>
<dbReference type="PANTHER" id="PTHR43125">
    <property type="entry name" value="INOSITOL-3-PHOSPHATE SYNTHASE"/>
    <property type="match status" value="1"/>
</dbReference>
<dbReference type="Gene3D" id="3.30.360.10">
    <property type="entry name" value="Dihydrodipicolinate Reductase, domain 2"/>
    <property type="match status" value="1"/>
</dbReference>
<accession>A0A8J3FU08</accession>